<reference evidence="2 3" key="1">
    <citation type="submission" date="2019-12" db="EMBL/GenBank/DDBJ databases">
        <title>Neisseriaceae gen. nov. sp. Genome sequencing and assembly.</title>
        <authorList>
            <person name="Liu Z."/>
            <person name="Li A."/>
        </authorList>
    </citation>
    <scope>NUCLEOTIDE SEQUENCE [LARGE SCALE GENOMIC DNA]</scope>
    <source>
        <strain evidence="2 3">B2N2-7</strain>
    </source>
</reference>
<protein>
    <submittedName>
        <fullName evidence="2">Glycosyltransferase</fullName>
    </submittedName>
</protein>
<dbReference type="InterPro" id="IPR050834">
    <property type="entry name" value="Glycosyltransf_2"/>
</dbReference>
<dbReference type="Proteomes" id="UP000467214">
    <property type="component" value="Unassembled WGS sequence"/>
</dbReference>
<dbReference type="Gene3D" id="3.90.550.10">
    <property type="entry name" value="Spore Coat Polysaccharide Biosynthesis Protein SpsA, Chain A"/>
    <property type="match status" value="1"/>
</dbReference>
<dbReference type="EMBL" id="WSSB01000013">
    <property type="protein sequence ID" value="MXR37941.1"/>
    <property type="molecule type" value="Genomic_DNA"/>
</dbReference>
<evidence type="ECO:0000313" key="3">
    <source>
        <dbReference type="Proteomes" id="UP000467214"/>
    </source>
</evidence>
<dbReference type="PANTHER" id="PTHR43685:SF2">
    <property type="entry name" value="GLYCOSYLTRANSFERASE 2-LIKE DOMAIN-CONTAINING PROTEIN"/>
    <property type="match status" value="1"/>
</dbReference>
<comment type="caution">
    <text evidence="2">The sequence shown here is derived from an EMBL/GenBank/DDBJ whole genome shotgun (WGS) entry which is preliminary data.</text>
</comment>
<dbReference type="Pfam" id="PF00535">
    <property type="entry name" value="Glycos_transf_2"/>
    <property type="match status" value="1"/>
</dbReference>
<keyword evidence="3" id="KW-1185">Reference proteome</keyword>
<feature type="domain" description="Glycosyltransferase 2-like" evidence="1">
    <location>
        <begin position="14"/>
        <end position="130"/>
    </location>
</feature>
<dbReference type="SUPFAM" id="SSF53448">
    <property type="entry name" value="Nucleotide-diphospho-sugar transferases"/>
    <property type="match status" value="1"/>
</dbReference>
<name>A0A845BTM4_9NEIS</name>
<sequence length="330" mass="36566">MVFTDTNENMPLASIILVTYNQVAYVQEALLSVAGQTYGNLEIVVSDDASTDGTFDLILEFCEQYDGPHTFIINRNDVNLGVGGNYAKAVSLSHGELVFVAGGDDVSLPSRVALVVNFWLETGRKFDLIACHLIDMSVDGTCLGEIKVSNLSAYTSLNDWVDNPPHVIGAAQAWTRRLYDLFGGLPKGVVGEDFILSFRAISQGRAVTLPQPVVYYRRGGLTNKQKAMSAQQVIAGLSKKTKSSFLEWSLLLGDAEASGASERVMSYLRLHQQREICIEEMLLNNRPWRALFGCREVDLAFRLRVFVYAVCPELLAPLFFFKRIKYTGQA</sequence>
<gene>
    <name evidence="2" type="ORF">GQF02_13255</name>
</gene>
<keyword evidence="2" id="KW-0808">Transferase</keyword>
<dbReference type="GO" id="GO:0016740">
    <property type="term" value="F:transferase activity"/>
    <property type="evidence" value="ECO:0007669"/>
    <property type="project" value="UniProtKB-KW"/>
</dbReference>
<evidence type="ECO:0000259" key="1">
    <source>
        <dbReference type="Pfam" id="PF00535"/>
    </source>
</evidence>
<dbReference type="AlphaFoldDB" id="A0A845BTM4"/>
<dbReference type="PANTHER" id="PTHR43685">
    <property type="entry name" value="GLYCOSYLTRANSFERASE"/>
    <property type="match status" value="1"/>
</dbReference>
<dbReference type="InterPro" id="IPR029044">
    <property type="entry name" value="Nucleotide-diphossugar_trans"/>
</dbReference>
<evidence type="ECO:0000313" key="2">
    <source>
        <dbReference type="EMBL" id="MXR37941.1"/>
    </source>
</evidence>
<dbReference type="RefSeq" id="WP_160797772.1">
    <property type="nucleotide sequence ID" value="NZ_WSSB01000013.1"/>
</dbReference>
<organism evidence="2 3">
    <name type="scientific">Craterilacuibacter sinensis</name>
    <dbReference type="NCBI Taxonomy" id="2686017"/>
    <lineage>
        <taxon>Bacteria</taxon>
        <taxon>Pseudomonadati</taxon>
        <taxon>Pseudomonadota</taxon>
        <taxon>Betaproteobacteria</taxon>
        <taxon>Neisseriales</taxon>
        <taxon>Neisseriaceae</taxon>
        <taxon>Craterilacuibacter</taxon>
    </lineage>
</organism>
<dbReference type="InterPro" id="IPR001173">
    <property type="entry name" value="Glyco_trans_2-like"/>
</dbReference>
<proteinExistence type="predicted"/>
<accession>A0A845BTM4</accession>